<feature type="region of interest" description="Disordered" evidence="1">
    <location>
        <begin position="475"/>
        <end position="496"/>
    </location>
</feature>
<evidence type="ECO:0000313" key="3">
    <source>
        <dbReference type="Proteomes" id="UP001301769"/>
    </source>
</evidence>
<gene>
    <name evidence="2" type="ORF">QBC37DRAFT_371655</name>
</gene>
<feature type="compositionally biased region" description="Low complexity" evidence="1">
    <location>
        <begin position="325"/>
        <end position="346"/>
    </location>
</feature>
<comment type="caution">
    <text evidence="2">The sequence shown here is derived from an EMBL/GenBank/DDBJ whole genome shotgun (WGS) entry which is preliminary data.</text>
</comment>
<evidence type="ECO:0000313" key="2">
    <source>
        <dbReference type="EMBL" id="KAK4215749.1"/>
    </source>
</evidence>
<evidence type="ECO:0000256" key="1">
    <source>
        <dbReference type="SAM" id="MobiDB-lite"/>
    </source>
</evidence>
<organism evidence="2 3">
    <name type="scientific">Rhypophila decipiens</name>
    <dbReference type="NCBI Taxonomy" id="261697"/>
    <lineage>
        <taxon>Eukaryota</taxon>
        <taxon>Fungi</taxon>
        <taxon>Dikarya</taxon>
        <taxon>Ascomycota</taxon>
        <taxon>Pezizomycotina</taxon>
        <taxon>Sordariomycetes</taxon>
        <taxon>Sordariomycetidae</taxon>
        <taxon>Sordariales</taxon>
        <taxon>Naviculisporaceae</taxon>
        <taxon>Rhypophila</taxon>
    </lineage>
</organism>
<feature type="region of interest" description="Disordered" evidence="1">
    <location>
        <begin position="419"/>
        <end position="450"/>
    </location>
</feature>
<feature type="compositionally biased region" description="Polar residues" evidence="1">
    <location>
        <begin position="419"/>
        <end position="435"/>
    </location>
</feature>
<proteinExistence type="predicted"/>
<protein>
    <submittedName>
        <fullName evidence="2">Uncharacterized protein</fullName>
    </submittedName>
</protein>
<dbReference type="EMBL" id="MU858076">
    <property type="protein sequence ID" value="KAK4215749.1"/>
    <property type="molecule type" value="Genomic_DNA"/>
</dbReference>
<keyword evidence="3" id="KW-1185">Reference proteome</keyword>
<reference evidence="2" key="2">
    <citation type="submission" date="2023-05" db="EMBL/GenBank/DDBJ databases">
        <authorList>
            <consortium name="Lawrence Berkeley National Laboratory"/>
            <person name="Steindorff A."/>
            <person name="Hensen N."/>
            <person name="Bonometti L."/>
            <person name="Westerberg I."/>
            <person name="Brannstrom I.O."/>
            <person name="Guillou S."/>
            <person name="Cros-Aarteil S."/>
            <person name="Calhoun S."/>
            <person name="Haridas S."/>
            <person name="Kuo A."/>
            <person name="Mondo S."/>
            <person name="Pangilinan J."/>
            <person name="Riley R."/>
            <person name="Labutti K."/>
            <person name="Andreopoulos B."/>
            <person name="Lipzen A."/>
            <person name="Chen C."/>
            <person name="Yanf M."/>
            <person name="Daum C."/>
            <person name="Ng V."/>
            <person name="Clum A."/>
            <person name="Ohm R."/>
            <person name="Martin F."/>
            <person name="Silar P."/>
            <person name="Natvig D."/>
            <person name="Lalanne C."/>
            <person name="Gautier V."/>
            <person name="Ament-Velasquez S.L."/>
            <person name="Kruys A."/>
            <person name="Hutchinson M.I."/>
            <person name="Powell A.J."/>
            <person name="Barry K."/>
            <person name="Miller A.N."/>
            <person name="Grigoriev I.V."/>
            <person name="Debuchy R."/>
            <person name="Gladieux P."/>
            <person name="Thoren M.H."/>
            <person name="Johannesson H."/>
        </authorList>
    </citation>
    <scope>NUCLEOTIDE SEQUENCE</scope>
    <source>
        <strain evidence="2">PSN293</strain>
    </source>
</reference>
<feature type="compositionally biased region" description="Basic residues" evidence="1">
    <location>
        <begin position="313"/>
        <end position="324"/>
    </location>
</feature>
<dbReference type="Proteomes" id="UP001301769">
    <property type="component" value="Unassembled WGS sequence"/>
</dbReference>
<accession>A0AAN6YAL0</accession>
<feature type="compositionally biased region" description="Polar residues" evidence="1">
    <location>
        <begin position="287"/>
        <end position="297"/>
    </location>
</feature>
<name>A0AAN6YAL0_9PEZI</name>
<feature type="region of interest" description="Disordered" evidence="1">
    <location>
        <begin position="287"/>
        <end position="349"/>
    </location>
</feature>
<reference evidence="2" key="1">
    <citation type="journal article" date="2023" name="Mol. Phylogenet. Evol.">
        <title>Genome-scale phylogeny and comparative genomics of the fungal order Sordariales.</title>
        <authorList>
            <person name="Hensen N."/>
            <person name="Bonometti L."/>
            <person name="Westerberg I."/>
            <person name="Brannstrom I.O."/>
            <person name="Guillou S."/>
            <person name="Cros-Aarteil S."/>
            <person name="Calhoun S."/>
            <person name="Haridas S."/>
            <person name="Kuo A."/>
            <person name="Mondo S."/>
            <person name="Pangilinan J."/>
            <person name="Riley R."/>
            <person name="LaButti K."/>
            <person name="Andreopoulos B."/>
            <person name="Lipzen A."/>
            <person name="Chen C."/>
            <person name="Yan M."/>
            <person name="Daum C."/>
            <person name="Ng V."/>
            <person name="Clum A."/>
            <person name="Steindorff A."/>
            <person name="Ohm R.A."/>
            <person name="Martin F."/>
            <person name="Silar P."/>
            <person name="Natvig D.O."/>
            <person name="Lalanne C."/>
            <person name="Gautier V."/>
            <person name="Ament-Velasquez S.L."/>
            <person name="Kruys A."/>
            <person name="Hutchinson M.I."/>
            <person name="Powell A.J."/>
            <person name="Barry K."/>
            <person name="Miller A.N."/>
            <person name="Grigoriev I.V."/>
            <person name="Debuchy R."/>
            <person name="Gladieux P."/>
            <person name="Hiltunen Thoren M."/>
            <person name="Johannesson H."/>
        </authorList>
    </citation>
    <scope>NUCLEOTIDE SEQUENCE</scope>
    <source>
        <strain evidence="2">PSN293</strain>
    </source>
</reference>
<sequence>MDQSVTSPNHNVHLQSSGPCIVCNGTTAHDQQAESSTVHPSCLSRISSLAFPSSGNGAVIDHENMSSSCSSISTSSSVTNILGGVQQLWLCRNCNQLQSPLNFPAINDETDDQSYTYSNHSQICYDCSIDMLDFDFVSFAASDASDSTAYDYHAGGSSSTDSNMFPAFPQRTTESWACHYCQQPKGLQEFSSYLELDGCGIAGSEDTIMCNDCMANIDFKNDDGQQQFPGWDTAAGYDLGFSPLAIDTAYLENSDYHGLPEAGIGSLSSSNTNNNYNYNDNQTQAVPSISRAGNTNPAAMAASTEKGHPSSARTKRKQTRRPKSSTRPPTTSNTTGTETGTAASSNEPYTEPVIQWISRRDPLPPNVCSRCRCRYVRPGKKQCQHCAYDYRGTRDHRASMGLCITCAEPLERDVVDSAPVTTNPQAGENTASETGLGSGSRVTKPRRSCKACREKNRLKKAADKAARLRMMAAEGASGREGMGEGSIHDGEVVNGGMVGEGERFMYRTSS</sequence>
<dbReference type="AlphaFoldDB" id="A0AAN6YAL0"/>